<comment type="caution">
    <text evidence="6">The sequence shown here is derived from an EMBL/GenBank/DDBJ whole genome shotgun (WGS) entry which is preliminary data.</text>
</comment>
<dbReference type="GO" id="GO:0006355">
    <property type="term" value="P:regulation of DNA-templated transcription"/>
    <property type="evidence" value="ECO:0007669"/>
    <property type="project" value="InterPro"/>
</dbReference>
<dbReference type="GO" id="GO:0003677">
    <property type="term" value="F:DNA binding"/>
    <property type="evidence" value="ECO:0007669"/>
    <property type="project" value="UniProtKB-KW"/>
</dbReference>
<dbReference type="InterPro" id="IPR036388">
    <property type="entry name" value="WH-like_DNA-bd_sf"/>
</dbReference>
<keyword evidence="3" id="KW-0804">Transcription</keyword>
<evidence type="ECO:0000313" key="5">
    <source>
        <dbReference type="EMBL" id="RGZ75975.1"/>
    </source>
</evidence>
<reference evidence="7 8" key="1">
    <citation type="submission" date="2018-08" db="EMBL/GenBank/DDBJ databases">
        <title>A genome reference for cultivated species of the human gut microbiota.</title>
        <authorList>
            <person name="Zou Y."/>
            <person name="Xue W."/>
            <person name="Luo G."/>
        </authorList>
    </citation>
    <scope>NUCLEOTIDE SEQUENCE [LARGE SCALE GENOMIC DNA]</scope>
    <source>
        <strain evidence="6 7">AM34-3LB</strain>
        <strain evidence="5 8">AM48-23BH</strain>
    </source>
</reference>
<protein>
    <submittedName>
        <fullName evidence="6">LuxR family transcriptional regulator</fullName>
    </submittedName>
</protein>
<keyword evidence="7" id="KW-1185">Reference proteome</keyword>
<dbReference type="OrthoDB" id="1662986at2"/>
<dbReference type="PROSITE" id="PS50043">
    <property type="entry name" value="HTH_LUXR_2"/>
    <property type="match status" value="1"/>
</dbReference>
<evidence type="ECO:0000256" key="2">
    <source>
        <dbReference type="ARBA" id="ARBA00023125"/>
    </source>
</evidence>
<dbReference type="Gene3D" id="1.10.10.10">
    <property type="entry name" value="Winged helix-like DNA-binding domain superfamily/Winged helix DNA-binding domain"/>
    <property type="match status" value="1"/>
</dbReference>
<evidence type="ECO:0000313" key="7">
    <source>
        <dbReference type="Proteomes" id="UP000284621"/>
    </source>
</evidence>
<dbReference type="Proteomes" id="UP000284621">
    <property type="component" value="Unassembled WGS sequence"/>
</dbReference>
<organism evidence="6 7">
    <name type="scientific">Anaerobutyricum hallii</name>
    <dbReference type="NCBI Taxonomy" id="39488"/>
    <lineage>
        <taxon>Bacteria</taxon>
        <taxon>Bacillati</taxon>
        <taxon>Bacillota</taxon>
        <taxon>Clostridia</taxon>
        <taxon>Lachnospirales</taxon>
        <taxon>Lachnospiraceae</taxon>
        <taxon>Anaerobutyricum</taxon>
    </lineage>
</organism>
<dbReference type="InterPro" id="IPR016032">
    <property type="entry name" value="Sig_transdc_resp-reg_C-effctor"/>
</dbReference>
<dbReference type="AlphaFoldDB" id="A0A414B945"/>
<evidence type="ECO:0000313" key="8">
    <source>
        <dbReference type="Proteomes" id="UP000286561"/>
    </source>
</evidence>
<dbReference type="CDD" id="cd06170">
    <property type="entry name" value="LuxR_C_like"/>
    <property type="match status" value="1"/>
</dbReference>
<dbReference type="PRINTS" id="PR00038">
    <property type="entry name" value="HTHLUXR"/>
</dbReference>
<dbReference type="PANTHER" id="PTHR44688">
    <property type="entry name" value="DNA-BINDING TRANSCRIPTIONAL ACTIVATOR DEVR_DOSR"/>
    <property type="match status" value="1"/>
</dbReference>
<keyword evidence="2" id="KW-0238">DNA-binding</keyword>
<dbReference type="Proteomes" id="UP000286561">
    <property type="component" value="Unassembled WGS sequence"/>
</dbReference>
<sequence>MRVIHREVICVNTLQTNDWLILNSIIYEIYTTADFDGMRKKFLEQMKMLVDFDSADFYLAAADGEHKLTAPVMYHCDEDLSDVYDTIDYGRGILYSGKSIVYRETDIMADEVRTKTEYYDKVYKPNRWHYSLQMIIAKDKQFLGVVTLYRNIGKDDFNHDEVFLVDTLKEHMAYRLWQQRQNRIQFGEKLTVSAATEKFGLTRQEHNILHLLMEGKDNSFICDYLAISINTLKKHILNIYRKLGIRNRVQLFKKIREKE</sequence>
<evidence type="ECO:0000256" key="3">
    <source>
        <dbReference type="ARBA" id="ARBA00023163"/>
    </source>
</evidence>
<dbReference type="Pfam" id="PF00196">
    <property type="entry name" value="GerE"/>
    <property type="match status" value="1"/>
</dbReference>
<proteinExistence type="predicted"/>
<dbReference type="EMBL" id="QSID01000001">
    <property type="protein sequence ID" value="RHC67941.1"/>
    <property type="molecule type" value="Genomic_DNA"/>
</dbReference>
<evidence type="ECO:0000259" key="4">
    <source>
        <dbReference type="PROSITE" id="PS50043"/>
    </source>
</evidence>
<evidence type="ECO:0000256" key="1">
    <source>
        <dbReference type="ARBA" id="ARBA00023015"/>
    </source>
</evidence>
<dbReference type="SUPFAM" id="SSF46894">
    <property type="entry name" value="C-terminal effector domain of the bipartite response regulators"/>
    <property type="match status" value="1"/>
</dbReference>
<name>A0A414B945_9FIRM</name>
<accession>A0A414B945</accession>
<keyword evidence="1" id="KW-0805">Transcription regulation</keyword>
<dbReference type="SUPFAM" id="SSF55781">
    <property type="entry name" value="GAF domain-like"/>
    <property type="match status" value="1"/>
</dbReference>
<dbReference type="SMART" id="SM00421">
    <property type="entry name" value="HTH_LUXR"/>
    <property type="match status" value="1"/>
</dbReference>
<gene>
    <name evidence="6" type="ORF">DW833_00050</name>
    <name evidence="5" type="ORF">DW972_15310</name>
</gene>
<dbReference type="EMBL" id="QSEP01000200">
    <property type="protein sequence ID" value="RGZ75975.1"/>
    <property type="molecule type" value="Genomic_DNA"/>
</dbReference>
<feature type="domain" description="HTH luxR-type" evidence="4">
    <location>
        <begin position="194"/>
        <end position="259"/>
    </location>
</feature>
<evidence type="ECO:0000313" key="6">
    <source>
        <dbReference type="EMBL" id="RHC67941.1"/>
    </source>
</evidence>
<dbReference type="PANTHER" id="PTHR44688:SF16">
    <property type="entry name" value="DNA-BINDING TRANSCRIPTIONAL ACTIVATOR DEVR_DOSR"/>
    <property type="match status" value="1"/>
</dbReference>
<dbReference type="InterPro" id="IPR000792">
    <property type="entry name" value="Tscrpt_reg_LuxR_C"/>
</dbReference>